<evidence type="ECO:0000256" key="2">
    <source>
        <dbReference type="ARBA" id="ARBA00022448"/>
    </source>
</evidence>
<keyword evidence="5 7" id="KW-1133">Transmembrane helix</keyword>
<evidence type="ECO:0000256" key="3">
    <source>
        <dbReference type="ARBA" id="ARBA00022475"/>
    </source>
</evidence>
<keyword evidence="4 7" id="KW-0812">Transmembrane</keyword>
<name>A0AA44UPJ9_PSEA5</name>
<dbReference type="RefSeq" id="WP_208622984.1">
    <property type="nucleotide sequence ID" value="NZ_JBICSI010000001.1"/>
</dbReference>
<feature type="transmembrane region" description="Helical" evidence="7">
    <location>
        <begin position="101"/>
        <end position="123"/>
    </location>
</feature>
<organism evidence="9 10">
    <name type="scientific">Pseudonocardia alni</name>
    <name type="common">Amycolata alni</name>
    <dbReference type="NCBI Taxonomy" id="33907"/>
    <lineage>
        <taxon>Bacteria</taxon>
        <taxon>Bacillati</taxon>
        <taxon>Actinomycetota</taxon>
        <taxon>Actinomycetes</taxon>
        <taxon>Pseudonocardiales</taxon>
        <taxon>Pseudonocardiaceae</taxon>
        <taxon>Pseudonocardia</taxon>
    </lineage>
</organism>
<feature type="transmembrane region" description="Helical" evidence="7">
    <location>
        <begin position="135"/>
        <end position="157"/>
    </location>
</feature>
<keyword evidence="2" id="KW-0813">Transport</keyword>
<evidence type="ECO:0000313" key="9">
    <source>
        <dbReference type="EMBL" id="PKB31139.1"/>
    </source>
</evidence>
<feature type="transmembrane region" description="Helical" evidence="7">
    <location>
        <begin position="381"/>
        <end position="402"/>
    </location>
</feature>
<dbReference type="Proteomes" id="UP000232453">
    <property type="component" value="Unassembled WGS sequence"/>
</dbReference>
<proteinExistence type="predicted"/>
<dbReference type="EMBL" id="PHUJ01000003">
    <property type="protein sequence ID" value="PKB31139.1"/>
    <property type="molecule type" value="Genomic_DNA"/>
</dbReference>
<comment type="caution">
    <text evidence="9">The sequence shown here is derived from an EMBL/GenBank/DDBJ whole genome shotgun (WGS) entry which is preliminary data.</text>
</comment>
<evidence type="ECO:0000256" key="7">
    <source>
        <dbReference type="SAM" id="Phobius"/>
    </source>
</evidence>
<feature type="transmembrane region" description="Helical" evidence="7">
    <location>
        <begin position="239"/>
        <end position="263"/>
    </location>
</feature>
<feature type="transmembrane region" description="Helical" evidence="7">
    <location>
        <begin position="208"/>
        <end position="227"/>
    </location>
</feature>
<dbReference type="InterPro" id="IPR036259">
    <property type="entry name" value="MFS_trans_sf"/>
</dbReference>
<feature type="transmembrane region" description="Helical" evidence="7">
    <location>
        <begin position="74"/>
        <end position="95"/>
    </location>
</feature>
<dbReference type="GO" id="GO:0005886">
    <property type="term" value="C:plasma membrane"/>
    <property type="evidence" value="ECO:0007669"/>
    <property type="project" value="UniProtKB-SubCell"/>
</dbReference>
<evidence type="ECO:0000256" key="6">
    <source>
        <dbReference type="ARBA" id="ARBA00023136"/>
    </source>
</evidence>
<dbReference type="InterPro" id="IPR050171">
    <property type="entry name" value="MFS_Transporters"/>
</dbReference>
<feature type="transmembrane region" description="Helical" evidence="7">
    <location>
        <begin position="349"/>
        <end position="369"/>
    </location>
</feature>
<dbReference type="PROSITE" id="PS50850">
    <property type="entry name" value="MFS"/>
    <property type="match status" value="1"/>
</dbReference>
<accession>A0AA44UPJ9</accession>
<gene>
    <name evidence="9" type="ORF">ATL51_2820</name>
</gene>
<dbReference type="SUPFAM" id="SSF103473">
    <property type="entry name" value="MFS general substrate transporter"/>
    <property type="match status" value="1"/>
</dbReference>
<evidence type="ECO:0000259" key="8">
    <source>
        <dbReference type="PROSITE" id="PS50850"/>
    </source>
</evidence>
<dbReference type="GO" id="GO:0022857">
    <property type="term" value="F:transmembrane transporter activity"/>
    <property type="evidence" value="ECO:0007669"/>
    <property type="project" value="InterPro"/>
</dbReference>
<sequence length="416" mass="43290">MLRAFGGLTVPSRMLVVNQFGINLGFYLVLPFLATYMGSLGYAAATIGLVLALRNLSQQGMFLVGGSAADRIGCRPMIILGCALRIVAFGLFVVVDDLPGLIVAAVLTGLAGAFFNPAVRAYLMHEAGDRRAEVFSVFNVFGHAGALAGPLLGAALLAVDFRLVAGVACAVFTVLTVAQLFVLPARPVEPQDRGVLGSWGEVVSNRRFMLFALGGAGYFALFNQLYLVLPVEAQRVSGVAGAVSAVFVVSTLVGIAGQVRITAWCRARWSEGRSMAVGLLLMGAGFVPIGVAAPFVPTAPAGEWTSAGLLAVAPVLVGTVVFTVGMAMTSPFSLSLLPRVGSEQLAGTYYGWYYLVSAVVVAITNTAVGELLDRFPDGPGRWVPFAVLLAIGVAGGAVVAGMQRTGRLEPRPVPTP</sequence>
<dbReference type="InterPro" id="IPR020846">
    <property type="entry name" value="MFS_dom"/>
</dbReference>
<reference evidence="9 10" key="1">
    <citation type="submission" date="2017-11" db="EMBL/GenBank/DDBJ databases">
        <title>Sequencing the genomes of 1000 actinobacteria strains.</title>
        <authorList>
            <person name="Klenk H.-P."/>
        </authorList>
    </citation>
    <scope>NUCLEOTIDE SEQUENCE [LARGE SCALE GENOMIC DNA]</scope>
    <source>
        <strain evidence="9 10">DSM 44104</strain>
    </source>
</reference>
<feature type="transmembrane region" description="Helical" evidence="7">
    <location>
        <begin position="308"/>
        <end position="328"/>
    </location>
</feature>
<feature type="transmembrane region" description="Helical" evidence="7">
    <location>
        <begin position="20"/>
        <end position="53"/>
    </location>
</feature>
<dbReference type="PANTHER" id="PTHR23517">
    <property type="entry name" value="RESISTANCE PROTEIN MDTM, PUTATIVE-RELATED-RELATED"/>
    <property type="match status" value="1"/>
</dbReference>
<dbReference type="InterPro" id="IPR011701">
    <property type="entry name" value="MFS"/>
</dbReference>
<feature type="transmembrane region" description="Helical" evidence="7">
    <location>
        <begin position="163"/>
        <end position="183"/>
    </location>
</feature>
<comment type="subcellular location">
    <subcellularLocation>
        <location evidence="1">Cell membrane</location>
        <topology evidence="1">Multi-pass membrane protein</topology>
    </subcellularLocation>
</comment>
<evidence type="ECO:0000313" key="10">
    <source>
        <dbReference type="Proteomes" id="UP000232453"/>
    </source>
</evidence>
<dbReference type="Gene3D" id="1.20.1250.20">
    <property type="entry name" value="MFS general substrate transporter like domains"/>
    <property type="match status" value="1"/>
</dbReference>
<dbReference type="PANTHER" id="PTHR23517:SF2">
    <property type="entry name" value="MULTIDRUG RESISTANCE PROTEIN MDTH"/>
    <property type="match status" value="1"/>
</dbReference>
<evidence type="ECO:0000256" key="4">
    <source>
        <dbReference type="ARBA" id="ARBA00022692"/>
    </source>
</evidence>
<feature type="domain" description="Major facilitator superfamily (MFS) profile" evidence="8">
    <location>
        <begin position="1"/>
        <end position="407"/>
    </location>
</feature>
<feature type="transmembrane region" description="Helical" evidence="7">
    <location>
        <begin position="275"/>
        <end position="296"/>
    </location>
</feature>
<dbReference type="Pfam" id="PF07690">
    <property type="entry name" value="MFS_1"/>
    <property type="match status" value="1"/>
</dbReference>
<keyword evidence="6 7" id="KW-0472">Membrane</keyword>
<keyword evidence="3" id="KW-1003">Cell membrane</keyword>
<evidence type="ECO:0000256" key="1">
    <source>
        <dbReference type="ARBA" id="ARBA00004651"/>
    </source>
</evidence>
<protein>
    <submittedName>
        <fullName evidence="9">MFS transporter</fullName>
    </submittedName>
</protein>
<dbReference type="AlphaFoldDB" id="A0AA44UPJ9"/>
<evidence type="ECO:0000256" key="5">
    <source>
        <dbReference type="ARBA" id="ARBA00022989"/>
    </source>
</evidence>